<feature type="transmembrane region" description="Helical" evidence="1">
    <location>
        <begin position="196"/>
        <end position="224"/>
    </location>
</feature>
<keyword evidence="4" id="KW-1185">Reference proteome</keyword>
<feature type="domain" description="DUF4396" evidence="2">
    <location>
        <begin position="93"/>
        <end position="225"/>
    </location>
</feature>
<keyword evidence="1" id="KW-1133">Transmembrane helix</keyword>
<proteinExistence type="predicted"/>
<feature type="transmembrane region" description="Helical" evidence="1">
    <location>
        <begin position="28"/>
        <end position="47"/>
    </location>
</feature>
<name>M0G9L2_HALPT</name>
<feature type="transmembrane region" description="Helical" evidence="1">
    <location>
        <begin position="130"/>
        <end position="151"/>
    </location>
</feature>
<evidence type="ECO:0000313" key="4">
    <source>
        <dbReference type="Proteomes" id="UP000011559"/>
    </source>
</evidence>
<dbReference type="PATRIC" id="fig|1227461.3.peg.2162"/>
<feature type="transmembrane region" description="Helical" evidence="1">
    <location>
        <begin position="172"/>
        <end position="190"/>
    </location>
</feature>
<evidence type="ECO:0000313" key="3">
    <source>
        <dbReference type="EMBL" id="ELZ68900.1"/>
    </source>
</evidence>
<evidence type="ECO:0000256" key="1">
    <source>
        <dbReference type="SAM" id="Phobius"/>
    </source>
</evidence>
<sequence length="247" mass="26870">MPLQPFLKQIEHTLAPVRHVMKPLLSDPVVMGVWAFLVVLSTGTLLWDIRTRNQELPSMMKGVWALVVLYSGPFGLAVYWYSGRTQISNDSLWRRGFRSTAHCYSGCGAGEVTGFALLAGILALQSTLAVTAGTFALAYTFGYALTVGPLMQEGVGFREAMLDALYSETPSITIMEVTAIGTDLLIASQAHITDLLFWGALAFSLSVGFVFAFPVNATLVYFGVKEGMKNPAEMGERQQKSRGQATD</sequence>
<reference evidence="3 4" key="1">
    <citation type="journal article" date="2014" name="PLoS Genet.">
        <title>Phylogenetically driven sequencing of extremely halophilic archaea reveals strategies for static and dynamic osmo-response.</title>
        <authorList>
            <person name="Becker E.A."/>
            <person name="Seitzer P.M."/>
            <person name="Tritt A."/>
            <person name="Larsen D."/>
            <person name="Krusor M."/>
            <person name="Yao A.I."/>
            <person name="Wu D."/>
            <person name="Madern D."/>
            <person name="Eisen J.A."/>
            <person name="Darling A.E."/>
            <person name="Facciotti M.T."/>
        </authorList>
    </citation>
    <scope>NUCLEOTIDE SEQUENCE [LARGE SCALE GENOMIC DNA]</scope>
    <source>
        <strain evidence="4">DSM 18310 / JCM 13924 / TL6</strain>
    </source>
</reference>
<dbReference type="Pfam" id="PF14342">
    <property type="entry name" value="DUF4396"/>
    <property type="match status" value="1"/>
</dbReference>
<dbReference type="RefSeq" id="WP_008094445.1">
    <property type="nucleotide sequence ID" value="NZ_AOLG01000031.1"/>
</dbReference>
<comment type="caution">
    <text evidence="3">The sequence shown here is derived from an EMBL/GenBank/DDBJ whole genome shotgun (WGS) entry which is preliminary data.</text>
</comment>
<dbReference type="OrthoDB" id="136927at2157"/>
<dbReference type="Proteomes" id="UP000011559">
    <property type="component" value="Unassembled WGS sequence"/>
</dbReference>
<dbReference type="InterPro" id="IPR025509">
    <property type="entry name" value="DUF4396"/>
</dbReference>
<keyword evidence="1" id="KW-0472">Membrane</keyword>
<accession>M0G9L2</accession>
<gene>
    <name evidence="3" type="ORF">C457_10831</name>
</gene>
<organism evidence="3 4">
    <name type="scientific">Haloferax prahovense (strain DSM 18310 / JCM 13924 / TL6)</name>
    <dbReference type="NCBI Taxonomy" id="1227461"/>
    <lineage>
        <taxon>Archaea</taxon>
        <taxon>Methanobacteriati</taxon>
        <taxon>Methanobacteriota</taxon>
        <taxon>Stenosarchaea group</taxon>
        <taxon>Halobacteria</taxon>
        <taxon>Halobacteriales</taxon>
        <taxon>Haloferacaceae</taxon>
        <taxon>Haloferax</taxon>
    </lineage>
</organism>
<dbReference type="AlphaFoldDB" id="M0G9L2"/>
<protein>
    <recommendedName>
        <fullName evidence="2">DUF4396 domain-containing protein</fullName>
    </recommendedName>
</protein>
<dbReference type="EMBL" id="AOLG01000031">
    <property type="protein sequence ID" value="ELZ68900.1"/>
    <property type="molecule type" value="Genomic_DNA"/>
</dbReference>
<keyword evidence="1" id="KW-0812">Transmembrane</keyword>
<feature type="transmembrane region" description="Helical" evidence="1">
    <location>
        <begin position="62"/>
        <end position="82"/>
    </location>
</feature>
<feature type="transmembrane region" description="Helical" evidence="1">
    <location>
        <begin position="103"/>
        <end position="124"/>
    </location>
</feature>
<evidence type="ECO:0000259" key="2">
    <source>
        <dbReference type="Pfam" id="PF14342"/>
    </source>
</evidence>